<evidence type="ECO:0000313" key="1">
    <source>
        <dbReference type="EMBL" id="KAH7906084.1"/>
    </source>
</evidence>
<evidence type="ECO:0000313" key="2">
    <source>
        <dbReference type="Proteomes" id="UP000790377"/>
    </source>
</evidence>
<dbReference type="Proteomes" id="UP000790377">
    <property type="component" value="Unassembled WGS sequence"/>
</dbReference>
<sequence length="389" mass="43528">MEDIHGSEQSCRQLQSTSPKGFFIQIVEEGFNITRQSGCMMGVLNRLDGLLGNLRVFERLFANDPTYSDVPNSLIQWIINYATKFPFYEELHAIWSHIPSFSAETFTSEPQPGKSCAGCFLSLVQKTTPSAGDTTTSTDPATSSDPVPSSDPATSSINATTSSSNPTTSTSDLGVNDNDIPSGSQRNPVNQDQELTDDNNFDNADFENNAFDNDPMDHDGDNANVDVDIDNDFATPINDTPRLVIVIEHHTRLKPTPFKTISCQCKREKLSHRYNLTLQQNQHQFELQQHMEDCTSTMLVHQREQEAKWTEIELQDVKTRNLSAEAENMRLKIELLNKQIQFQQMQQGLSGASGSNDALKAAFLAEETNRRRHAEDSQLYPKTRCNQAG</sequence>
<reference evidence="1" key="1">
    <citation type="journal article" date="2021" name="New Phytol.">
        <title>Evolutionary innovations through gain and loss of genes in the ectomycorrhizal Boletales.</title>
        <authorList>
            <person name="Wu G."/>
            <person name="Miyauchi S."/>
            <person name="Morin E."/>
            <person name="Kuo A."/>
            <person name="Drula E."/>
            <person name="Varga T."/>
            <person name="Kohler A."/>
            <person name="Feng B."/>
            <person name="Cao Y."/>
            <person name="Lipzen A."/>
            <person name="Daum C."/>
            <person name="Hundley H."/>
            <person name="Pangilinan J."/>
            <person name="Johnson J."/>
            <person name="Barry K."/>
            <person name="LaButti K."/>
            <person name="Ng V."/>
            <person name="Ahrendt S."/>
            <person name="Min B."/>
            <person name="Choi I.G."/>
            <person name="Park H."/>
            <person name="Plett J.M."/>
            <person name="Magnuson J."/>
            <person name="Spatafora J.W."/>
            <person name="Nagy L.G."/>
            <person name="Henrissat B."/>
            <person name="Grigoriev I.V."/>
            <person name="Yang Z.L."/>
            <person name="Xu J."/>
            <person name="Martin F.M."/>
        </authorList>
    </citation>
    <scope>NUCLEOTIDE SEQUENCE</scope>
    <source>
        <strain evidence="1">ATCC 28755</strain>
    </source>
</reference>
<name>A0ACB7ZY57_9AGAM</name>
<keyword evidence="2" id="KW-1185">Reference proteome</keyword>
<accession>A0ACB7ZY57</accession>
<gene>
    <name evidence="1" type="ORF">BJ138DRAFT_1105444</name>
</gene>
<proteinExistence type="predicted"/>
<protein>
    <submittedName>
        <fullName evidence="1">Uncharacterized protein</fullName>
    </submittedName>
</protein>
<comment type="caution">
    <text evidence="1">The sequence shown here is derived from an EMBL/GenBank/DDBJ whole genome shotgun (WGS) entry which is preliminary data.</text>
</comment>
<organism evidence="1 2">
    <name type="scientific">Hygrophoropsis aurantiaca</name>
    <dbReference type="NCBI Taxonomy" id="72124"/>
    <lineage>
        <taxon>Eukaryota</taxon>
        <taxon>Fungi</taxon>
        <taxon>Dikarya</taxon>
        <taxon>Basidiomycota</taxon>
        <taxon>Agaricomycotina</taxon>
        <taxon>Agaricomycetes</taxon>
        <taxon>Agaricomycetidae</taxon>
        <taxon>Boletales</taxon>
        <taxon>Coniophorineae</taxon>
        <taxon>Hygrophoropsidaceae</taxon>
        <taxon>Hygrophoropsis</taxon>
    </lineage>
</organism>
<dbReference type="EMBL" id="MU268072">
    <property type="protein sequence ID" value="KAH7906084.1"/>
    <property type="molecule type" value="Genomic_DNA"/>
</dbReference>